<name>A0A2N3Y1X8_SACSN</name>
<dbReference type="EMBL" id="PJNB01000001">
    <property type="protein sequence ID" value="PKW16915.1"/>
    <property type="molecule type" value="Genomic_DNA"/>
</dbReference>
<organism evidence="1 2">
    <name type="scientific">Saccharopolyspora spinosa</name>
    <dbReference type="NCBI Taxonomy" id="60894"/>
    <lineage>
        <taxon>Bacteria</taxon>
        <taxon>Bacillati</taxon>
        <taxon>Actinomycetota</taxon>
        <taxon>Actinomycetes</taxon>
        <taxon>Pseudonocardiales</taxon>
        <taxon>Pseudonocardiaceae</taxon>
        <taxon>Saccharopolyspora</taxon>
    </lineage>
</organism>
<gene>
    <name evidence="1" type="ORF">A8926_4823</name>
</gene>
<evidence type="ECO:0000313" key="2">
    <source>
        <dbReference type="Proteomes" id="UP000233786"/>
    </source>
</evidence>
<accession>A0A2N3Y1X8</accession>
<dbReference type="Proteomes" id="UP000233786">
    <property type="component" value="Unassembled WGS sequence"/>
</dbReference>
<sequence length="60" mass="6589">MVHFDANDDSCDFYVSTARDEQFAVNFQIGLERRGNPVDSDPCWMAGVIAADVLTNAPPV</sequence>
<dbReference type="RefSeq" id="WP_010309544.1">
    <property type="nucleotide sequence ID" value="NZ_PJNB01000001.1"/>
</dbReference>
<proteinExistence type="predicted"/>
<reference evidence="1" key="1">
    <citation type="submission" date="2017-12" db="EMBL/GenBank/DDBJ databases">
        <title>Sequencing the genomes of 1000 Actinobacteria strains.</title>
        <authorList>
            <person name="Klenk H.-P."/>
        </authorList>
    </citation>
    <scope>NUCLEOTIDE SEQUENCE [LARGE SCALE GENOMIC DNA]</scope>
    <source>
        <strain evidence="1">DSM 44228</strain>
    </source>
</reference>
<evidence type="ECO:0000313" key="1">
    <source>
        <dbReference type="EMBL" id="PKW16915.1"/>
    </source>
</evidence>
<keyword evidence="2" id="KW-1185">Reference proteome</keyword>
<dbReference type="AlphaFoldDB" id="A0A2N3Y1X8"/>
<comment type="caution">
    <text evidence="1">The sequence shown here is derived from an EMBL/GenBank/DDBJ whole genome shotgun (WGS) entry which is preliminary data.</text>
</comment>
<protein>
    <submittedName>
        <fullName evidence="1">Uncharacterized protein</fullName>
    </submittedName>
</protein>